<dbReference type="Proteomes" id="UP000307440">
    <property type="component" value="Unassembled WGS sequence"/>
</dbReference>
<dbReference type="OrthoDB" id="2675435at2759"/>
<protein>
    <recommendedName>
        <fullName evidence="2">DUF6533 domain-containing protein</fullName>
    </recommendedName>
</protein>
<feature type="transmembrane region" description="Helical" evidence="1">
    <location>
        <begin position="86"/>
        <end position="107"/>
    </location>
</feature>
<dbReference type="STRING" id="230819.A0A5C3KST1"/>
<feature type="transmembrane region" description="Helical" evidence="1">
    <location>
        <begin position="48"/>
        <end position="66"/>
    </location>
</feature>
<dbReference type="InterPro" id="IPR045340">
    <property type="entry name" value="DUF6533"/>
</dbReference>
<evidence type="ECO:0000256" key="1">
    <source>
        <dbReference type="SAM" id="Phobius"/>
    </source>
</evidence>
<organism evidence="3 4">
    <name type="scientific">Coprinopsis marcescibilis</name>
    <name type="common">Agaric fungus</name>
    <name type="synonym">Psathyrella marcescibilis</name>
    <dbReference type="NCBI Taxonomy" id="230819"/>
    <lineage>
        <taxon>Eukaryota</taxon>
        <taxon>Fungi</taxon>
        <taxon>Dikarya</taxon>
        <taxon>Basidiomycota</taxon>
        <taxon>Agaricomycotina</taxon>
        <taxon>Agaricomycetes</taxon>
        <taxon>Agaricomycetidae</taxon>
        <taxon>Agaricales</taxon>
        <taxon>Agaricineae</taxon>
        <taxon>Psathyrellaceae</taxon>
        <taxon>Coprinopsis</taxon>
    </lineage>
</organism>
<feature type="domain" description="DUF6533" evidence="2">
    <location>
        <begin position="20"/>
        <end position="62"/>
    </location>
</feature>
<keyword evidence="1" id="KW-0472">Membrane</keyword>
<dbReference type="AlphaFoldDB" id="A0A5C3KST1"/>
<dbReference type="EMBL" id="ML210217">
    <property type="protein sequence ID" value="TFK23506.1"/>
    <property type="molecule type" value="Genomic_DNA"/>
</dbReference>
<feature type="transmembrane region" description="Helical" evidence="1">
    <location>
        <begin position="119"/>
        <end position="148"/>
    </location>
</feature>
<reference evidence="3 4" key="1">
    <citation type="journal article" date="2019" name="Nat. Ecol. Evol.">
        <title>Megaphylogeny resolves global patterns of mushroom evolution.</title>
        <authorList>
            <person name="Varga T."/>
            <person name="Krizsan K."/>
            <person name="Foldi C."/>
            <person name="Dima B."/>
            <person name="Sanchez-Garcia M."/>
            <person name="Sanchez-Ramirez S."/>
            <person name="Szollosi G.J."/>
            <person name="Szarkandi J.G."/>
            <person name="Papp V."/>
            <person name="Albert L."/>
            <person name="Andreopoulos W."/>
            <person name="Angelini C."/>
            <person name="Antonin V."/>
            <person name="Barry K.W."/>
            <person name="Bougher N.L."/>
            <person name="Buchanan P."/>
            <person name="Buyck B."/>
            <person name="Bense V."/>
            <person name="Catcheside P."/>
            <person name="Chovatia M."/>
            <person name="Cooper J."/>
            <person name="Damon W."/>
            <person name="Desjardin D."/>
            <person name="Finy P."/>
            <person name="Geml J."/>
            <person name="Haridas S."/>
            <person name="Hughes K."/>
            <person name="Justo A."/>
            <person name="Karasinski D."/>
            <person name="Kautmanova I."/>
            <person name="Kiss B."/>
            <person name="Kocsube S."/>
            <person name="Kotiranta H."/>
            <person name="LaButti K.M."/>
            <person name="Lechner B.E."/>
            <person name="Liimatainen K."/>
            <person name="Lipzen A."/>
            <person name="Lukacs Z."/>
            <person name="Mihaltcheva S."/>
            <person name="Morgado L.N."/>
            <person name="Niskanen T."/>
            <person name="Noordeloos M.E."/>
            <person name="Ohm R.A."/>
            <person name="Ortiz-Santana B."/>
            <person name="Ovrebo C."/>
            <person name="Racz N."/>
            <person name="Riley R."/>
            <person name="Savchenko A."/>
            <person name="Shiryaev A."/>
            <person name="Soop K."/>
            <person name="Spirin V."/>
            <person name="Szebenyi C."/>
            <person name="Tomsovsky M."/>
            <person name="Tulloss R.E."/>
            <person name="Uehling J."/>
            <person name="Grigoriev I.V."/>
            <person name="Vagvolgyi C."/>
            <person name="Papp T."/>
            <person name="Martin F.M."/>
            <person name="Miettinen O."/>
            <person name="Hibbett D.S."/>
            <person name="Nagy L.G."/>
        </authorList>
    </citation>
    <scope>NUCLEOTIDE SEQUENCE [LARGE SCALE GENOMIC DNA]</scope>
    <source>
        <strain evidence="3 4">CBS 121175</strain>
    </source>
</reference>
<evidence type="ECO:0000259" key="2">
    <source>
        <dbReference type="Pfam" id="PF20151"/>
    </source>
</evidence>
<accession>A0A5C3KST1</accession>
<feature type="transmembrane region" description="Helical" evidence="1">
    <location>
        <begin position="209"/>
        <end position="225"/>
    </location>
</feature>
<proteinExistence type="predicted"/>
<keyword evidence="1" id="KW-0812">Transmembrane</keyword>
<keyword evidence="1" id="KW-1133">Transmembrane helix</keyword>
<evidence type="ECO:0000313" key="4">
    <source>
        <dbReference type="Proteomes" id="UP000307440"/>
    </source>
</evidence>
<dbReference type="Pfam" id="PF20151">
    <property type="entry name" value="DUF6533"/>
    <property type="match status" value="1"/>
</dbReference>
<gene>
    <name evidence="3" type="ORF">FA15DRAFT_462683</name>
</gene>
<evidence type="ECO:0000313" key="3">
    <source>
        <dbReference type="EMBL" id="TFK23506.1"/>
    </source>
</evidence>
<feature type="transmembrane region" description="Helical" evidence="1">
    <location>
        <begin position="168"/>
        <end position="188"/>
    </location>
</feature>
<name>A0A5C3KST1_COPMA</name>
<sequence length="308" mass="34937">MDQVQILIDLTEQRRVFNSVLLASFVVTAVDHFHTFPAEVRLVWPRQWSLVKVLFLFSRYLPWIYGPLMINKDVASQLELQECRPHMIASSLTMMTAILLAQAIMFIRVYAICGRGKKLLCWLIFQYIGIHAAAFAFLILFHMSFQYIPSPIPSIMACLPINPDTSKLATVYAILMASETVILIISMVGFWSYRQNTTRLLSTLRKDGLVFYVLLVCLSIANLIFDAKPPKPSMRFMLSTPLTISHSVLSCRFVLHLYKITESETMSRLPESSTDPKSFIQFAKPRATTDTKWVAVHTSNPSSSTTSA</sequence>
<keyword evidence="4" id="KW-1185">Reference proteome</keyword>